<dbReference type="RefSeq" id="WP_121933635.1">
    <property type="nucleotide sequence ID" value="NZ_RDOJ01000003.1"/>
</dbReference>
<keyword evidence="10" id="KW-1185">Reference proteome</keyword>
<keyword evidence="5 7" id="KW-1133">Transmembrane helix</keyword>
<name>A0A3L9MGB4_9FLAO</name>
<evidence type="ECO:0000256" key="6">
    <source>
        <dbReference type="ARBA" id="ARBA00023136"/>
    </source>
</evidence>
<dbReference type="Proteomes" id="UP000275348">
    <property type="component" value="Unassembled WGS sequence"/>
</dbReference>
<dbReference type="EMBL" id="RDOJ01000003">
    <property type="protein sequence ID" value="RLZ11825.1"/>
    <property type="molecule type" value="Genomic_DNA"/>
</dbReference>
<comment type="subcellular location">
    <subcellularLocation>
        <location evidence="1">Cell membrane</location>
        <topology evidence="1">Multi-pass membrane protein</topology>
    </subcellularLocation>
</comment>
<dbReference type="PANTHER" id="PTHR30506">
    <property type="entry name" value="INNER MEMBRANE PROTEIN"/>
    <property type="match status" value="1"/>
</dbReference>
<protein>
    <submittedName>
        <fullName evidence="9">Trimeric intracellular cation channel family protein</fullName>
    </submittedName>
</protein>
<feature type="transmembrane region" description="Helical" evidence="7">
    <location>
        <begin position="174"/>
        <end position="195"/>
    </location>
</feature>
<feature type="domain" description="Glycine transporter" evidence="8">
    <location>
        <begin position="6"/>
        <end position="81"/>
    </location>
</feature>
<gene>
    <name evidence="9" type="ORF">EAH69_02585</name>
</gene>
<evidence type="ECO:0000313" key="9">
    <source>
        <dbReference type="EMBL" id="RLZ11825.1"/>
    </source>
</evidence>
<evidence type="ECO:0000256" key="2">
    <source>
        <dbReference type="ARBA" id="ARBA00008193"/>
    </source>
</evidence>
<proteinExistence type="inferred from homology"/>
<evidence type="ECO:0000256" key="4">
    <source>
        <dbReference type="ARBA" id="ARBA00022692"/>
    </source>
</evidence>
<dbReference type="AlphaFoldDB" id="A0A3L9MGB4"/>
<dbReference type="InterPro" id="IPR005115">
    <property type="entry name" value="Gly_transporter"/>
</dbReference>
<sequence length="203" mass="22287">MEIQYYFEIFGVIFYGISGALAADEKSGKDWFGVTFTAFITSLGGGTIRDVLLGAYPIMWIKDVNILYAVAAGIILAAIFYDFFLKLRKTFMLFDTLGIALFTIVGVEKALGLGVSPVVAIIMGMFTAIMGGVIRDMMINELPIVFRKEIYASACLAGAVLYVVLDSLEIDRTFNFFIAGGLIVAIRLAALRYNLSIPKFKSH</sequence>
<feature type="domain" description="Glycine transporter" evidence="8">
    <location>
        <begin position="93"/>
        <end position="166"/>
    </location>
</feature>
<evidence type="ECO:0000313" key="10">
    <source>
        <dbReference type="Proteomes" id="UP000275348"/>
    </source>
</evidence>
<feature type="transmembrane region" description="Helical" evidence="7">
    <location>
        <begin position="6"/>
        <end position="23"/>
    </location>
</feature>
<evidence type="ECO:0000259" key="8">
    <source>
        <dbReference type="Pfam" id="PF03458"/>
    </source>
</evidence>
<feature type="transmembrane region" description="Helical" evidence="7">
    <location>
        <begin position="66"/>
        <end position="84"/>
    </location>
</feature>
<accession>A0A3L9MGB4</accession>
<dbReference type="GO" id="GO:0005886">
    <property type="term" value="C:plasma membrane"/>
    <property type="evidence" value="ECO:0007669"/>
    <property type="project" value="UniProtKB-SubCell"/>
</dbReference>
<evidence type="ECO:0000256" key="1">
    <source>
        <dbReference type="ARBA" id="ARBA00004651"/>
    </source>
</evidence>
<evidence type="ECO:0000256" key="5">
    <source>
        <dbReference type="ARBA" id="ARBA00022989"/>
    </source>
</evidence>
<comment type="caution">
    <text evidence="9">The sequence shown here is derived from an EMBL/GenBank/DDBJ whole genome shotgun (WGS) entry which is preliminary data.</text>
</comment>
<evidence type="ECO:0000256" key="7">
    <source>
        <dbReference type="SAM" id="Phobius"/>
    </source>
</evidence>
<keyword evidence="6 7" id="KW-0472">Membrane</keyword>
<feature type="transmembrane region" description="Helical" evidence="7">
    <location>
        <begin position="35"/>
        <end position="60"/>
    </location>
</feature>
<organism evidence="9 10">
    <name type="scientific">Faecalibacter macacae</name>
    <dbReference type="NCBI Taxonomy" id="1859289"/>
    <lineage>
        <taxon>Bacteria</taxon>
        <taxon>Pseudomonadati</taxon>
        <taxon>Bacteroidota</taxon>
        <taxon>Flavobacteriia</taxon>
        <taxon>Flavobacteriales</taxon>
        <taxon>Weeksellaceae</taxon>
        <taxon>Faecalibacter</taxon>
    </lineage>
</organism>
<dbReference type="Pfam" id="PF03458">
    <property type="entry name" value="Gly_transporter"/>
    <property type="match status" value="2"/>
</dbReference>
<comment type="similarity">
    <text evidence="2">Belongs to the UPF0126 family.</text>
</comment>
<feature type="transmembrane region" description="Helical" evidence="7">
    <location>
        <begin position="118"/>
        <end position="138"/>
    </location>
</feature>
<dbReference type="PANTHER" id="PTHR30506:SF3">
    <property type="entry name" value="UPF0126 INNER MEMBRANE PROTEIN YADS-RELATED"/>
    <property type="match status" value="1"/>
</dbReference>
<reference evidence="9 10" key="1">
    <citation type="submission" date="2018-10" db="EMBL/GenBank/DDBJ databases">
        <authorList>
            <person name="Chen X."/>
        </authorList>
    </citation>
    <scope>NUCLEOTIDE SEQUENCE [LARGE SCALE GENOMIC DNA]</scope>
    <source>
        <strain evidence="9 10">YIM 102668</strain>
    </source>
</reference>
<keyword evidence="4 7" id="KW-0812">Transmembrane</keyword>
<feature type="transmembrane region" description="Helical" evidence="7">
    <location>
        <begin position="150"/>
        <end position="168"/>
    </location>
</feature>
<evidence type="ECO:0000256" key="3">
    <source>
        <dbReference type="ARBA" id="ARBA00022475"/>
    </source>
</evidence>
<keyword evidence="3" id="KW-1003">Cell membrane</keyword>
<dbReference type="OrthoDB" id="9791874at2"/>
<feature type="transmembrane region" description="Helical" evidence="7">
    <location>
        <begin position="91"/>
        <end position="112"/>
    </location>
</feature>